<evidence type="ECO:0000313" key="1">
    <source>
        <dbReference type="EMBL" id="KAF0711226.1"/>
    </source>
</evidence>
<gene>
    <name evidence="1" type="ORF">FWK35_00026182</name>
</gene>
<sequence>MKFIEQRIKLAVENVEPTTSFESYRHGMLLPNTIRALVVDIHGIQLFTSYENEKVIEPEEALPNSIVACQY</sequence>
<dbReference type="EMBL" id="VUJU01011345">
    <property type="protein sequence ID" value="KAF0711226.1"/>
    <property type="molecule type" value="Genomic_DNA"/>
</dbReference>
<proteinExistence type="predicted"/>
<accession>A0A6G0VVJ4</accession>
<dbReference type="AlphaFoldDB" id="A0A6G0VVJ4"/>
<keyword evidence="2" id="KW-1185">Reference proteome</keyword>
<protein>
    <submittedName>
        <fullName evidence="1">Uncharacterized protein</fullName>
    </submittedName>
</protein>
<organism evidence="1 2">
    <name type="scientific">Aphis craccivora</name>
    <name type="common">Cowpea aphid</name>
    <dbReference type="NCBI Taxonomy" id="307492"/>
    <lineage>
        <taxon>Eukaryota</taxon>
        <taxon>Metazoa</taxon>
        <taxon>Ecdysozoa</taxon>
        <taxon>Arthropoda</taxon>
        <taxon>Hexapoda</taxon>
        <taxon>Insecta</taxon>
        <taxon>Pterygota</taxon>
        <taxon>Neoptera</taxon>
        <taxon>Paraneoptera</taxon>
        <taxon>Hemiptera</taxon>
        <taxon>Sternorrhyncha</taxon>
        <taxon>Aphidomorpha</taxon>
        <taxon>Aphidoidea</taxon>
        <taxon>Aphididae</taxon>
        <taxon>Aphidini</taxon>
        <taxon>Aphis</taxon>
        <taxon>Aphis</taxon>
    </lineage>
</organism>
<name>A0A6G0VVJ4_APHCR</name>
<reference evidence="1 2" key="1">
    <citation type="submission" date="2019-08" db="EMBL/GenBank/DDBJ databases">
        <title>Whole genome of Aphis craccivora.</title>
        <authorList>
            <person name="Voronova N.V."/>
            <person name="Shulinski R.S."/>
            <person name="Bandarenka Y.V."/>
            <person name="Zhorov D.G."/>
            <person name="Warner D."/>
        </authorList>
    </citation>
    <scope>NUCLEOTIDE SEQUENCE [LARGE SCALE GENOMIC DNA]</scope>
    <source>
        <strain evidence="1">180601</strain>
        <tissue evidence="1">Whole Body</tissue>
    </source>
</reference>
<dbReference type="Proteomes" id="UP000478052">
    <property type="component" value="Unassembled WGS sequence"/>
</dbReference>
<evidence type="ECO:0000313" key="2">
    <source>
        <dbReference type="Proteomes" id="UP000478052"/>
    </source>
</evidence>
<comment type="caution">
    <text evidence="1">The sequence shown here is derived from an EMBL/GenBank/DDBJ whole genome shotgun (WGS) entry which is preliminary data.</text>
</comment>